<dbReference type="PANTHER" id="PTHR37017:SF11">
    <property type="entry name" value="ESTERASE_LIPASE_THIOESTERASE DOMAIN-CONTAINING PROTEIN"/>
    <property type="match status" value="1"/>
</dbReference>
<dbReference type="GO" id="GO:0016787">
    <property type="term" value="F:hydrolase activity"/>
    <property type="evidence" value="ECO:0007669"/>
    <property type="project" value="UniProtKB-KW"/>
</dbReference>
<dbReference type="PANTHER" id="PTHR37017">
    <property type="entry name" value="AB HYDROLASE-1 DOMAIN-CONTAINING PROTEIN-RELATED"/>
    <property type="match status" value="1"/>
</dbReference>
<gene>
    <name evidence="2" type="ORF">GCM10011399_32920</name>
</gene>
<dbReference type="InterPro" id="IPR052897">
    <property type="entry name" value="Sec-Metab_Biosynth_Hydrolase"/>
</dbReference>
<dbReference type="AlphaFoldDB" id="A0A917F251"/>
<proteinExistence type="predicted"/>
<dbReference type="Pfam" id="PF12697">
    <property type="entry name" value="Abhydrolase_6"/>
    <property type="match status" value="1"/>
</dbReference>
<protein>
    <submittedName>
        <fullName evidence="2">Alpha/beta hydrolase</fullName>
    </submittedName>
</protein>
<keyword evidence="3" id="KW-1185">Reference proteome</keyword>
<evidence type="ECO:0000313" key="2">
    <source>
        <dbReference type="EMBL" id="GGF37384.1"/>
    </source>
</evidence>
<dbReference type="InterPro" id="IPR029058">
    <property type="entry name" value="AB_hydrolase_fold"/>
</dbReference>
<dbReference type="Gene3D" id="3.40.50.1820">
    <property type="entry name" value="alpha/beta hydrolase"/>
    <property type="match status" value="1"/>
</dbReference>
<comment type="caution">
    <text evidence="2">The sequence shown here is derived from an EMBL/GenBank/DDBJ whole genome shotgun (WGS) entry which is preliminary data.</text>
</comment>
<dbReference type="EMBL" id="BMGP01000006">
    <property type="protein sequence ID" value="GGF37384.1"/>
    <property type="molecule type" value="Genomic_DNA"/>
</dbReference>
<name>A0A917F251_9MICO</name>
<dbReference type="SUPFAM" id="SSF53474">
    <property type="entry name" value="alpha/beta-Hydrolases"/>
    <property type="match status" value="1"/>
</dbReference>
<reference evidence="2 3" key="1">
    <citation type="journal article" date="2014" name="Int. J. Syst. Evol. Microbiol.">
        <title>Complete genome sequence of Corynebacterium casei LMG S-19264T (=DSM 44701T), isolated from a smear-ripened cheese.</title>
        <authorList>
            <consortium name="US DOE Joint Genome Institute (JGI-PGF)"/>
            <person name="Walter F."/>
            <person name="Albersmeier A."/>
            <person name="Kalinowski J."/>
            <person name="Ruckert C."/>
        </authorList>
    </citation>
    <scope>NUCLEOTIDE SEQUENCE [LARGE SCALE GENOMIC DNA]</scope>
    <source>
        <strain evidence="2 3">CGMCC 1.12976</strain>
    </source>
</reference>
<dbReference type="Proteomes" id="UP000598775">
    <property type="component" value="Unassembled WGS sequence"/>
</dbReference>
<organism evidence="2 3">
    <name type="scientific">Subtercola lobariae</name>
    <dbReference type="NCBI Taxonomy" id="1588641"/>
    <lineage>
        <taxon>Bacteria</taxon>
        <taxon>Bacillati</taxon>
        <taxon>Actinomycetota</taxon>
        <taxon>Actinomycetes</taxon>
        <taxon>Micrococcales</taxon>
        <taxon>Microbacteriaceae</taxon>
        <taxon>Subtercola</taxon>
    </lineage>
</organism>
<evidence type="ECO:0000313" key="3">
    <source>
        <dbReference type="Proteomes" id="UP000598775"/>
    </source>
</evidence>
<keyword evidence="2" id="KW-0378">Hydrolase</keyword>
<feature type="domain" description="AB hydrolase-1" evidence="1">
    <location>
        <begin position="18"/>
        <end position="235"/>
    </location>
</feature>
<dbReference type="InterPro" id="IPR000073">
    <property type="entry name" value="AB_hydrolase_1"/>
</dbReference>
<evidence type="ECO:0000259" key="1">
    <source>
        <dbReference type="Pfam" id="PF12697"/>
    </source>
</evidence>
<sequence>MGLAPDWAPQYRVDMTTIVLIPGAGGDSWYWHWVIPLLEARGFDVIAPDLPAADESATFDDYADAVVSAIGSRRDDDLVVVAQSLGGFTGVMVSERLPVRMLIFVSAMIPAFGESAGEWWSSTGQGEATARYAVSGGRDPSAPFDVDEIFFHDVAADVKAATFARGETPQSEGIFSSRWQATRWPAAEVRVIAGRNDRLFPLDFMQKISRDRLGIEPVVIDAGHLSALSAPDALATLIDEFTHSA</sequence>
<accession>A0A917F251</accession>